<sequence length="218" mass="21185">MAAATGELAGSVEAIARQVGEGARVAAEAVQAARSSDATVAGLAEAAQRIGDVVRLISDIAGQTNLLALNATIEAARAGEAGKGFAVVASEVKALAGQTAKATEEIGAQIAAMRGATDQAVGALHGIAGAVGRMEEVTAAIADAVTAQGEATRGIAGSAAAAAHGTADAQAAMTALRDDMAAAEASLSRLRAAGGSVTQEGEALRTGVAQFVARLRAG</sequence>
<accession>A0ABS1D695</accession>
<dbReference type="InterPro" id="IPR004089">
    <property type="entry name" value="MCPsignal_dom"/>
</dbReference>
<dbReference type="Pfam" id="PF00015">
    <property type="entry name" value="MCPsignal"/>
    <property type="match status" value="1"/>
</dbReference>
<dbReference type="Proteomes" id="UP000697995">
    <property type="component" value="Unassembled WGS sequence"/>
</dbReference>
<dbReference type="EMBL" id="NRSG01000423">
    <property type="protein sequence ID" value="MBK1662001.1"/>
    <property type="molecule type" value="Genomic_DNA"/>
</dbReference>
<comment type="similarity">
    <text evidence="2">Belongs to the methyl-accepting chemotaxis (MCP) protein family.</text>
</comment>
<dbReference type="PROSITE" id="PS50111">
    <property type="entry name" value="CHEMOTAXIS_TRANSDUC_2"/>
    <property type="match status" value="1"/>
</dbReference>
<reference evidence="5 6" key="1">
    <citation type="journal article" date="2020" name="Microorganisms">
        <title>Osmotic Adaptation and Compatible Solute Biosynthesis of Phototrophic Bacteria as Revealed from Genome Analyses.</title>
        <authorList>
            <person name="Imhoff J.F."/>
            <person name="Rahn T."/>
            <person name="Kunzel S."/>
            <person name="Keller A."/>
            <person name="Neulinger S.C."/>
        </authorList>
    </citation>
    <scope>NUCLEOTIDE SEQUENCE [LARGE SCALE GENOMIC DNA]</scope>
    <source>
        <strain evidence="5 6">DSM 15382</strain>
    </source>
</reference>
<proteinExistence type="inferred from homology"/>
<organism evidence="5 6">
    <name type="scientific">Paracraurococcus ruber</name>
    <dbReference type="NCBI Taxonomy" id="77675"/>
    <lineage>
        <taxon>Bacteria</taxon>
        <taxon>Pseudomonadati</taxon>
        <taxon>Pseudomonadota</taxon>
        <taxon>Alphaproteobacteria</taxon>
        <taxon>Acetobacterales</taxon>
        <taxon>Roseomonadaceae</taxon>
        <taxon>Paracraurococcus</taxon>
    </lineage>
</organism>
<evidence type="ECO:0000313" key="5">
    <source>
        <dbReference type="EMBL" id="MBK1662001.1"/>
    </source>
</evidence>
<name>A0ABS1D695_9PROT</name>
<evidence type="ECO:0000256" key="3">
    <source>
        <dbReference type="PROSITE-ProRule" id="PRU00284"/>
    </source>
</evidence>
<keyword evidence="1 3" id="KW-0807">Transducer</keyword>
<keyword evidence="6" id="KW-1185">Reference proteome</keyword>
<dbReference type="SMART" id="SM00283">
    <property type="entry name" value="MA"/>
    <property type="match status" value="1"/>
</dbReference>
<dbReference type="PRINTS" id="PR00260">
    <property type="entry name" value="CHEMTRNSDUCR"/>
</dbReference>
<evidence type="ECO:0000259" key="4">
    <source>
        <dbReference type="PROSITE" id="PS50111"/>
    </source>
</evidence>
<evidence type="ECO:0000313" key="6">
    <source>
        <dbReference type="Proteomes" id="UP000697995"/>
    </source>
</evidence>
<feature type="domain" description="Methyl-accepting transducer" evidence="4">
    <location>
        <begin position="1"/>
        <end position="188"/>
    </location>
</feature>
<dbReference type="PANTHER" id="PTHR32089:SF112">
    <property type="entry name" value="LYSOZYME-LIKE PROTEIN-RELATED"/>
    <property type="match status" value="1"/>
</dbReference>
<gene>
    <name evidence="5" type="ORF">CKO45_27805</name>
</gene>
<evidence type="ECO:0000256" key="2">
    <source>
        <dbReference type="ARBA" id="ARBA00029447"/>
    </source>
</evidence>
<dbReference type="PANTHER" id="PTHR32089">
    <property type="entry name" value="METHYL-ACCEPTING CHEMOTAXIS PROTEIN MCPB"/>
    <property type="match status" value="1"/>
</dbReference>
<dbReference type="InterPro" id="IPR004090">
    <property type="entry name" value="Chemotax_Me-accpt_rcpt"/>
</dbReference>
<comment type="caution">
    <text evidence="5">The sequence shown here is derived from an EMBL/GenBank/DDBJ whole genome shotgun (WGS) entry which is preliminary data.</text>
</comment>
<dbReference type="Gene3D" id="1.10.287.950">
    <property type="entry name" value="Methyl-accepting chemotaxis protein"/>
    <property type="match status" value="1"/>
</dbReference>
<protein>
    <submittedName>
        <fullName evidence="5">Chemotaxis protein</fullName>
    </submittedName>
</protein>
<dbReference type="SUPFAM" id="SSF58104">
    <property type="entry name" value="Methyl-accepting chemotaxis protein (MCP) signaling domain"/>
    <property type="match status" value="1"/>
</dbReference>
<evidence type="ECO:0000256" key="1">
    <source>
        <dbReference type="ARBA" id="ARBA00023224"/>
    </source>
</evidence>